<dbReference type="Pfam" id="PF03109">
    <property type="entry name" value="ABC1"/>
    <property type="match status" value="1"/>
</dbReference>
<keyword evidence="5" id="KW-1185">Reference proteome</keyword>
<dbReference type="EnsemblMetazoa" id="G35222.1">
    <property type="protein sequence ID" value="G35222.1:cds"/>
    <property type="gene ID" value="G35222"/>
</dbReference>
<keyword evidence="2" id="KW-1133">Transmembrane helix</keyword>
<dbReference type="Proteomes" id="UP000005408">
    <property type="component" value="Unassembled WGS sequence"/>
</dbReference>
<evidence type="ECO:0000259" key="3">
    <source>
        <dbReference type="Pfam" id="PF03109"/>
    </source>
</evidence>
<keyword evidence="2" id="KW-0812">Transmembrane</keyword>
<evidence type="ECO:0000313" key="5">
    <source>
        <dbReference type="Proteomes" id="UP000005408"/>
    </source>
</evidence>
<dbReference type="SUPFAM" id="SSF56112">
    <property type="entry name" value="Protein kinase-like (PK-like)"/>
    <property type="match status" value="1"/>
</dbReference>
<protein>
    <recommendedName>
        <fullName evidence="3">ABC1 atypical kinase-like domain-containing protein</fullName>
    </recommendedName>
</protein>
<feature type="domain" description="ABC1 atypical kinase-like" evidence="3">
    <location>
        <begin position="169"/>
        <end position="413"/>
    </location>
</feature>
<dbReference type="InterPro" id="IPR045307">
    <property type="entry name" value="ADCK1_dom"/>
</dbReference>
<evidence type="ECO:0000256" key="2">
    <source>
        <dbReference type="SAM" id="Phobius"/>
    </source>
</evidence>
<sequence>MEKLVLRSCIKCQSLRFFSSPTQLSTHWVHTTASLRQKAGSGKVGGWRRIRRGLLYGIGGATASGGILYAIADEPQRRKVRVLLGGIKRFFRSLKIGTLISLDYKYNLWGIAEDSEEYNELIKPCHKRAAERLLEGCLANGGLYVKLGQGLVSMNHILPREYLETLVVLQDRALPKKPHDIEQLFQEDFGKQPQEFFKKFEEEPIAAASLAQVHRAETHDGQQVAVKVQYIDLQDRFAGDVWTCEQLLKLIGWMHPKFAFAWVLQDLKDTLVQELDFVNEGKNSERCQSDLSHLKYVYVPKVHWDKTSTRVLTAEFIDGCKISNKDAIKKMGLSLYDVDQKLCRAFADQIFLSGFVHADPHPGNVFIRKDVKGQAQLVLLDHGLYDKLTQDDRQSLCSLYKAIVLNKEDNMQKFSKALGVDDYQVFCLLTKQGRVQFDKAPPLFRHKILSKKEYYELSPEVKAEWLEDYHALHERIRLVLRQMPTDHDVFCEILVQRPVSRSSTYLPSHMTKEDLKHMQYMAQKHFDKIMQVLKDMPRPIILIIRNMNTIRAICQEHGNLIDRYGIMAKSAIRGARKFGIQDISWTGRIKAWLEMMNYDFRIKAENFKIWIGIVYLRILVWLGRVPSLEEIRSVIEKEQKRLNPV</sequence>
<organism evidence="4 5">
    <name type="scientific">Magallana gigas</name>
    <name type="common">Pacific oyster</name>
    <name type="synonym">Crassostrea gigas</name>
    <dbReference type="NCBI Taxonomy" id="29159"/>
    <lineage>
        <taxon>Eukaryota</taxon>
        <taxon>Metazoa</taxon>
        <taxon>Spiralia</taxon>
        <taxon>Lophotrochozoa</taxon>
        <taxon>Mollusca</taxon>
        <taxon>Bivalvia</taxon>
        <taxon>Autobranchia</taxon>
        <taxon>Pteriomorphia</taxon>
        <taxon>Ostreida</taxon>
        <taxon>Ostreoidea</taxon>
        <taxon>Ostreidae</taxon>
        <taxon>Magallana</taxon>
    </lineage>
</organism>
<feature type="transmembrane region" description="Helical" evidence="2">
    <location>
        <begin position="53"/>
        <end position="72"/>
    </location>
</feature>
<reference evidence="4" key="1">
    <citation type="submission" date="2022-08" db="UniProtKB">
        <authorList>
            <consortium name="EnsemblMetazoa"/>
        </authorList>
    </citation>
    <scope>IDENTIFICATION</scope>
    <source>
        <strain evidence="4">05x7-T-G4-1.051#20</strain>
    </source>
</reference>
<comment type="similarity">
    <text evidence="1">Belongs to the protein kinase superfamily. ADCK protein kinase family.</text>
</comment>
<dbReference type="InterPro" id="IPR004147">
    <property type="entry name" value="ABC1_dom"/>
</dbReference>
<evidence type="ECO:0000256" key="1">
    <source>
        <dbReference type="ARBA" id="ARBA00009670"/>
    </source>
</evidence>
<dbReference type="InterPro" id="IPR051130">
    <property type="entry name" value="Mito_struct-func_regulator"/>
</dbReference>
<dbReference type="PANTHER" id="PTHR43173:SF28">
    <property type="entry name" value="AARF DOMAIN CONTAINING KINASE 5"/>
    <property type="match status" value="1"/>
</dbReference>
<keyword evidence="2" id="KW-0472">Membrane</keyword>
<name>A0A8W8MYX9_MAGGI</name>
<evidence type="ECO:0000313" key="4">
    <source>
        <dbReference type="EnsemblMetazoa" id="G35222.1:cds"/>
    </source>
</evidence>
<dbReference type="PANTHER" id="PTHR43173">
    <property type="entry name" value="ABC1 FAMILY PROTEIN"/>
    <property type="match status" value="1"/>
</dbReference>
<dbReference type="CDD" id="cd13969">
    <property type="entry name" value="ADCK1-like"/>
    <property type="match status" value="1"/>
</dbReference>
<dbReference type="InterPro" id="IPR011009">
    <property type="entry name" value="Kinase-like_dom_sf"/>
</dbReference>
<accession>A0A8W8MYX9</accession>
<proteinExistence type="inferred from homology"/>
<dbReference type="AlphaFoldDB" id="A0A8W8MYX9"/>